<gene>
    <name evidence="1" type="ORF">H9L10_08790</name>
</gene>
<dbReference type="Proteomes" id="UP000515976">
    <property type="component" value="Chromosome"/>
</dbReference>
<reference evidence="1 2" key="1">
    <citation type="submission" date="2020-08" db="EMBL/GenBank/DDBJ databases">
        <title>Genome sequence of Phycicoccus endophyticus JCM 31784T.</title>
        <authorList>
            <person name="Hyun D.-W."/>
            <person name="Bae J.-W."/>
        </authorList>
    </citation>
    <scope>NUCLEOTIDE SEQUENCE [LARGE SCALE GENOMIC DNA]</scope>
    <source>
        <strain evidence="1 2">JCM 31784</strain>
    </source>
</reference>
<dbReference type="RefSeq" id="WP_166100863.1">
    <property type="nucleotide sequence ID" value="NZ_BMMY01000007.1"/>
</dbReference>
<evidence type="ECO:0008006" key="3">
    <source>
        <dbReference type="Google" id="ProtNLM"/>
    </source>
</evidence>
<organism evidence="1 2">
    <name type="scientific">Phycicoccus endophyticus</name>
    <dbReference type="NCBI Taxonomy" id="1690220"/>
    <lineage>
        <taxon>Bacteria</taxon>
        <taxon>Bacillati</taxon>
        <taxon>Actinomycetota</taxon>
        <taxon>Actinomycetes</taxon>
        <taxon>Micrococcales</taxon>
        <taxon>Intrasporangiaceae</taxon>
        <taxon>Phycicoccus</taxon>
    </lineage>
</organism>
<sequence length="310" mass="33594">MEQRTRRLTRGERAVRAGEVAARHGGVAHRADLRAVGVSRADVRSELAAGRWSRLGRHTVLLGTGAPGQEARWWQAVWETGAGAVLDGVSALQAAGLTGFAAGRIDVAIRTNNRVHRPPGVRVRQRRDLGPVMGAGIPRTRPEQATVRGALWAASDRQAALVVCLAVQQRLVPPGRLLAAAGAHGPHRRRRLVQQVVADVCDGAHSLGELDLGRWCHRYGIPPPTRQRVRIVAGGRVYLDAAWEDAGLVVEVDGGHHALALGPVDDALRQNELALGSDLVLRLPVLGLRLEPERFMDQVRRGHERRTRAA</sequence>
<evidence type="ECO:0000313" key="2">
    <source>
        <dbReference type="Proteomes" id="UP000515976"/>
    </source>
</evidence>
<dbReference type="KEGG" id="pei:H9L10_08790"/>
<dbReference type="EMBL" id="CP060712">
    <property type="protein sequence ID" value="QNN48440.1"/>
    <property type="molecule type" value="Genomic_DNA"/>
</dbReference>
<keyword evidence="2" id="KW-1185">Reference proteome</keyword>
<accession>A0A7G9QYL5</accession>
<protein>
    <recommendedName>
        <fullName evidence="3">DUF559 domain-containing protein</fullName>
    </recommendedName>
</protein>
<name>A0A7G9QYL5_9MICO</name>
<proteinExistence type="predicted"/>
<evidence type="ECO:0000313" key="1">
    <source>
        <dbReference type="EMBL" id="QNN48440.1"/>
    </source>
</evidence>
<dbReference type="AlphaFoldDB" id="A0A7G9QYL5"/>